<comment type="caution">
    <text evidence="1">The sequence shown here is derived from an EMBL/GenBank/DDBJ whole genome shotgun (WGS) entry which is preliminary data.</text>
</comment>
<protein>
    <submittedName>
        <fullName evidence="1">Uncharacterized protein</fullName>
    </submittedName>
</protein>
<name>A0AAN7L2G2_TRANT</name>
<keyword evidence="2" id="KW-1185">Reference proteome</keyword>
<dbReference type="AlphaFoldDB" id="A0AAN7L2G2"/>
<evidence type="ECO:0000313" key="2">
    <source>
        <dbReference type="Proteomes" id="UP001346149"/>
    </source>
</evidence>
<organism evidence="1 2">
    <name type="scientific">Trapa natans</name>
    <name type="common">Water chestnut</name>
    <dbReference type="NCBI Taxonomy" id="22666"/>
    <lineage>
        <taxon>Eukaryota</taxon>
        <taxon>Viridiplantae</taxon>
        <taxon>Streptophyta</taxon>
        <taxon>Embryophyta</taxon>
        <taxon>Tracheophyta</taxon>
        <taxon>Spermatophyta</taxon>
        <taxon>Magnoliopsida</taxon>
        <taxon>eudicotyledons</taxon>
        <taxon>Gunneridae</taxon>
        <taxon>Pentapetalae</taxon>
        <taxon>rosids</taxon>
        <taxon>malvids</taxon>
        <taxon>Myrtales</taxon>
        <taxon>Lythraceae</taxon>
        <taxon>Trapa</taxon>
    </lineage>
</organism>
<gene>
    <name evidence="1" type="ORF">SAY86_005943</name>
</gene>
<evidence type="ECO:0000313" key="1">
    <source>
        <dbReference type="EMBL" id="KAK4777255.1"/>
    </source>
</evidence>
<accession>A0AAN7L2G2</accession>
<dbReference type="Proteomes" id="UP001346149">
    <property type="component" value="Unassembled WGS sequence"/>
</dbReference>
<dbReference type="EMBL" id="JAXQNO010000018">
    <property type="protein sequence ID" value="KAK4777255.1"/>
    <property type="molecule type" value="Genomic_DNA"/>
</dbReference>
<sequence>MYTGAYTSHTLLEPYSPCINEHLFQGSIHMEGYHIPGRSHIPPSDEDGWHRRVAAEPPQGPLHLPAAQVLVKLMDSRTRPELIEERLYAVAHEARALGEDHRCLLRCKIPHSVGHFSLD</sequence>
<proteinExistence type="predicted"/>
<reference evidence="1 2" key="1">
    <citation type="journal article" date="2023" name="Hortic Res">
        <title>Pangenome of water caltrop reveals structural variations and asymmetric subgenome divergence after allopolyploidization.</title>
        <authorList>
            <person name="Zhang X."/>
            <person name="Chen Y."/>
            <person name="Wang L."/>
            <person name="Yuan Y."/>
            <person name="Fang M."/>
            <person name="Shi L."/>
            <person name="Lu R."/>
            <person name="Comes H.P."/>
            <person name="Ma Y."/>
            <person name="Chen Y."/>
            <person name="Huang G."/>
            <person name="Zhou Y."/>
            <person name="Zheng Z."/>
            <person name="Qiu Y."/>
        </authorList>
    </citation>
    <scope>NUCLEOTIDE SEQUENCE [LARGE SCALE GENOMIC DNA]</scope>
    <source>
        <strain evidence="1">F231</strain>
    </source>
</reference>